<dbReference type="InterPro" id="IPR002797">
    <property type="entry name" value="Polysacc_synth"/>
</dbReference>
<gene>
    <name evidence="7" type="primary">wzx</name>
    <name evidence="7" type="ORF">WDC_0076</name>
</gene>
<evidence type="ECO:0000256" key="6">
    <source>
        <dbReference type="SAM" id="Phobius"/>
    </source>
</evidence>
<name>A0A0D0YYN8_9LACO</name>
<dbReference type="GO" id="GO:0005886">
    <property type="term" value="C:plasma membrane"/>
    <property type="evidence" value="ECO:0007669"/>
    <property type="project" value="UniProtKB-SubCell"/>
</dbReference>
<dbReference type="Pfam" id="PF01943">
    <property type="entry name" value="Polysacc_synt"/>
    <property type="match status" value="1"/>
</dbReference>
<feature type="transmembrane region" description="Helical" evidence="6">
    <location>
        <begin position="41"/>
        <end position="64"/>
    </location>
</feature>
<evidence type="ECO:0000313" key="7">
    <source>
        <dbReference type="EMBL" id="KIS04339.1"/>
    </source>
</evidence>
<feature type="transmembrane region" description="Helical" evidence="6">
    <location>
        <begin position="111"/>
        <end position="133"/>
    </location>
</feature>
<evidence type="ECO:0000256" key="1">
    <source>
        <dbReference type="ARBA" id="ARBA00004651"/>
    </source>
</evidence>
<dbReference type="OrthoDB" id="385011at2"/>
<feature type="transmembrane region" description="Helical" evidence="6">
    <location>
        <begin position="286"/>
        <end position="305"/>
    </location>
</feature>
<reference evidence="7 8" key="1">
    <citation type="submission" date="2013-08" db="EMBL/GenBank/DDBJ databases">
        <title>Lactobacillus wasatchii sp. WDC04, a late gas producing bacteria isolated from aged chedder cheese.</title>
        <authorList>
            <person name="Oberg C.J."/>
            <person name="Culumber M."/>
            <person name="McMahon D.J."/>
            <person name="Broadbent J.R."/>
            <person name="Oberg T.S."/>
            <person name="Ortaki F."/>
        </authorList>
    </citation>
    <scope>NUCLEOTIDE SEQUENCE [LARGE SCALE GENOMIC DNA]</scope>
    <source>
        <strain evidence="7 8">WDC04</strain>
    </source>
</reference>
<evidence type="ECO:0000256" key="3">
    <source>
        <dbReference type="ARBA" id="ARBA00022692"/>
    </source>
</evidence>
<keyword evidence="2" id="KW-1003">Cell membrane</keyword>
<accession>A0A0D0YYN8</accession>
<comment type="caution">
    <text evidence="7">The sequence shown here is derived from an EMBL/GenBank/DDBJ whole genome shotgun (WGS) entry which is preliminary data.</text>
</comment>
<feature type="transmembrane region" description="Helical" evidence="6">
    <location>
        <begin position="7"/>
        <end position="29"/>
    </location>
</feature>
<dbReference type="AlphaFoldDB" id="A0A0D0YYN8"/>
<feature type="transmembrane region" description="Helical" evidence="6">
    <location>
        <begin position="380"/>
        <end position="399"/>
    </location>
</feature>
<sequence length="461" mass="52888">MRTLFKNFSFVFFANLISMIESAVVALIVPKFIDQAGFGYWQLYIFYMFYVSVLQFGWLEGIYLNYAGKYYDEIDKRALRSQFQGIIYFQLLMAIIVFFIGLLISNENYSFVIQLIAFGIFINNVRLFFYYILQDTNQMGKFAFISTIGNIFNILVIVGLILMNVSNYRLLAIGDMVGRLASLLYAMSTCRELLWGRCESINKIFGKARIYIRSGMMLLVSNFSANLILGIARIGIQIEFGIVMFGEVSLAINISNILMNFIFAMSQVIFPVLKRSQLKQTDLYRNLSNIVSFAMIAGLLLYYPIIFVFKLWLPSYVGSISALAILFPICVYQGYFEMITNTFMKTMRMEKKLLFINAISVIICLIVTLVGVAFHSVNSILFGVIIVFAIRSILSEVFMKTKIGSIYYGNIVNEAIVITIFIMINMIFGWLLSMLLVSALVTLDIFINFKIIRRSIQFLRF</sequence>
<evidence type="ECO:0000256" key="4">
    <source>
        <dbReference type="ARBA" id="ARBA00022989"/>
    </source>
</evidence>
<feature type="transmembrane region" description="Helical" evidence="6">
    <location>
        <begin position="242"/>
        <end position="265"/>
    </location>
</feature>
<feature type="transmembrane region" description="Helical" evidence="6">
    <location>
        <begin position="353"/>
        <end position="374"/>
    </location>
</feature>
<dbReference type="PANTHER" id="PTHR30250:SF11">
    <property type="entry name" value="O-ANTIGEN TRANSPORTER-RELATED"/>
    <property type="match status" value="1"/>
</dbReference>
<feature type="transmembrane region" description="Helical" evidence="6">
    <location>
        <begin position="216"/>
        <end position="236"/>
    </location>
</feature>
<evidence type="ECO:0000256" key="5">
    <source>
        <dbReference type="ARBA" id="ARBA00023136"/>
    </source>
</evidence>
<dbReference type="PANTHER" id="PTHR30250">
    <property type="entry name" value="PST FAMILY PREDICTED COLANIC ACID TRANSPORTER"/>
    <property type="match status" value="1"/>
</dbReference>
<keyword evidence="3 6" id="KW-0812">Transmembrane</keyword>
<feature type="transmembrane region" description="Helical" evidence="6">
    <location>
        <begin position="311"/>
        <end position="332"/>
    </location>
</feature>
<feature type="transmembrane region" description="Helical" evidence="6">
    <location>
        <begin position="142"/>
        <end position="162"/>
    </location>
</feature>
<dbReference type="Proteomes" id="UP000032279">
    <property type="component" value="Unassembled WGS sequence"/>
</dbReference>
<feature type="transmembrane region" description="Helical" evidence="6">
    <location>
        <begin position="430"/>
        <end position="452"/>
    </location>
</feature>
<dbReference type="STRING" id="1335616.WDC_0076"/>
<dbReference type="PATRIC" id="fig|1335616.4.peg.76"/>
<organism evidence="7 8">
    <name type="scientific">Paucilactobacillus wasatchensis</name>
    <dbReference type="NCBI Taxonomy" id="1335616"/>
    <lineage>
        <taxon>Bacteria</taxon>
        <taxon>Bacillati</taxon>
        <taxon>Bacillota</taxon>
        <taxon>Bacilli</taxon>
        <taxon>Lactobacillales</taxon>
        <taxon>Lactobacillaceae</taxon>
        <taxon>Paucilactobacillus</taxon>
    </lineage>
</organism>
<comment type="subcellular location">
    <subcellularLocation>
        <location evidence="1">Cell membrane</location>
        <topology evidence="1">Multi-pass membrane protein</topology>
    </subcellularLocation>
</comment>
<evidence type="ECO:0000256" key="2">
    <source>
        <dbReference type="ARBA" id="ARBA00022475"/>
    </source>
</evidence>
<feature type="transmembrane region" description="Helical" evidence="6">
    <location>
        <begin position="85"/>
        <end position="105"/>
    </location>
</feature>
<keyword evidence="5 6" id="KW-0472">Membrane</keyword>
<proteinExistence type="predicted"/>
<dbReference type="InterPro" id="IPR050833">
    <property type="entry name" value="Poly_Biosynth_Transport"/>
</dbReference>
<feature type="transmembrane region" description="Helical" evidence="6">
    <location>
        <begin position="406"/>
        <end position="424"/>
    </location>
</feature>
<keyword evidence="8" id="KW-1185">Reference proteome</keyword>
<feature type="transmembrane region" description="Helical" evidence="6">
    <location>
        <begin position="168"/>
        <end position="187"/>
    </location>
</feature>
<evidence type="ECO:0000313" key="8">
    <source>
        <dbReference type="Proteomes" id="UP000032279"/>
    </source>
</evidence>
<keyword evidence="4 6" id="KW-1133">Transmembrane helix</keyword>
<dbReference type="RefSeq" id="WP_044009820.1">
    <property type="nucleotide sequence ID" value="NZ_AWTT01000001.1"/>
</dbReference>
<dbReference type="EMBL" id="AWTT01000001">
    <property type="protein sequence ID" value="KIS04339.1"/>
    <property type="molecule type" value="Genomic_DNA"/>
</dbReference>
<protein>
    <submittedName>
        <fullName evidence="7">Flippase Wzx</fullName>
    </submittedName>
</protein>